<sequence>MAGVGRAAWTCCPVTATGSSSPGDMSSRHFKPEIRVTSVRFSPTGRCWAATTTEGLLIYSLDTRVLFDPFELDTSVTPRRVREALRQHDFTRAILMALRLNESKLVQEALEAVPRDEIEVVSSSLPELYVEKVLEFLASSFEVSHHVEFYLLWTQKLLMLHGQKLKAR</sequence>
<dbReference type="Pfam" id="PF04003">
    <property type="entry name" value="Utp12"/>
    <property type="match status" value="1"/>
</dbReference>
<gene>
    <name evidence="4" type="primary">PWP2_1</name>
    <name evidence="4" type="ORF">P7K49_032457</name>
</gene>
<evidence type="ECO:0000256" key="1">
    <source>
        <dbReference type="ARBA" id="ARBA00022574"/>
    </source>
</evidence>
<keyword evidence="2" id="KW-0677">Repeat</keyword>
<dbReference type="InterPro" id="IPR007148">
    <property type="entry name" value="SSU_processome_Utp12"/>
</dbReference>
<keyword evidence="5" id="KW-1185">Reference proteome</keyword>
<keyword evidence="1" id="KW-0853">WD repeat</keyword>
<name>A0ABQ9TYB1_SAGOE</name>
<dbReference type="PANTHER" id="PTHR19858:SF0">
    <property type="entry name" value="PERIODIC TRYPTOPHAN PROTEIN 2 HOMOLOG"/>
    <property type="match status" value="1"/>
</dbReference>
<proteinExistence type="predicted"/>
<dbReference type="Proteomes" id="UP001266305">
    <property type="component" value="Unassembled WGS sequence"/>
</dbReference>
<feature type="domain" description="Small-subunit processome Utp12" evidence="3">
    <location>
        <begin position="101"/>
        <end position="167"/>
    </location>
</feature>
<protein>
    <submittedName>
        <fullName evidence="4">U3 snoRNP protein</fullName>
    </submittedName>
</protein>
<comment type="caution">
    <text evidence="4">The sequence shown here is derived from an EMBL/GenBank/DDBJ whole genome shotgun (WGS) entry which is preliminary data.</text>
</comment>
<organism evidence="4 5">
    <name type="scientific">Saguinus oedipus</name>
    <name type="common">Cotton-top tamarin</name>
    <name type="synonym">Oedipomidas oedipus</name>
    <dbReference type="NCBI Taxonomy" id="9490"/>
    <lineage>
        <taxon>Eukaryota</taxon>
        <taxon>Metazoa</taxon>
        <taxon>Chordata</taxon>
        <taxon>Craniata</taxon>
        <taxon>Vertebrata</taxon>
        <taxon>Euteleostomi</taxon>
        <taxon>Mammalia</taxon>
        <taxon>Eutheria</taxon>
        <taxon>Euarchontoglires</taxon>
        <taxon>Primates</taxon>
        <taxon>Haplorrhini</taxon>
        <taxon>Platyrrhini</taxon>
        <taxon>Cebidae</taxon>
        <taxon>Callitrichinae</taxon>
        <taxon>Saguinus</taxon>
    </lineage>
</organism>
<accession>A0ABQ9TYB1</accession>
<dbReference type="EMBL" id="JASSZA010000018">
    <property type="protein sequence ID" value="KAK2089791.1"/>
    <property type="molecule type" value="Genomic_DNA"/>
</dbReference>
<evidence type="ECO:0000256" key="2">
    <source>
        <dbReference type="ARBA" id="ARBA00022737"/>
    </source>
</evidence>
<dbReference type="PANTHER" id="PTHR19858">
    <property type="entry name" value="WD40 REPEAT PROTEIN"/>
    <property type="match status" value="1"/>
</dbReference>
<evidence type="ECO:0000313" key="4">
    <source>
        <dbReference type="EMBL" id="KAK2089791.1"/>
    </source>
</evidence>
<evidence type="ECO:0000259" key="3">
    <source>
        <dbReference type="Pfam" id="PF04003"/>
    </source>
</evidence>
<evidence type="ECO:0000313" key="5">
    <source>
        <dbReference type="Proteomes" id="UP001266305"/>
    </source>
</evidence>
<reference evidence="4 5" key="1">
    <citation type="submission" date="2023-05" db="EMBL/GenBank/DDBJ databases">
        <title>B98-5 Cell Line De Novo Hybrid Assembly: An Optical Mapping Approach.</title>
        <authorList>
            <person name="Kananen K."/>
            <person name="Auerbach J.A."/>
            <person name="Kautto E."/>
            <person name="Blachly J.S."/>
        </authorList>
    </citation>
    <scope>NUCLEOTIDE SEQUENCE [LARGE SCALE GENOMIC DNA]</scope>
    <source>
        <strain evidence="4">B95-8</strain>
        <tissue evidence="4">Cell line</tissue>
    </source>
</reference>
<dbReference type="InterPro" id="IPR027145">
    <property type="entry name" value="PWP2"/>
</dbReference>